<dbReference type="SUPFAM" id="SSF53335">
    <property type="entry name" value="S-adenosyl-L-methionine-dependent methyltransferases"/>
    <property type="match status" value="1"/>
</dbReference>
<keyword evidence="3" id="KW-1185">Reference proteome</keyword>
<dbReference type="AlphaFoldDB" id="A0AAX4K3L4"/>
<organism evidence="2 3">
    <name type="scientific">Kwoniella dendrophila CBS 6074</name>
    <dbReference type="NCBI Taxonomy" id="1295534"/>
    <lineage>
        <taxon>Eukaryota</taxon>
        <taxon>Fungi</taxon>
        <taxon>Dikarya</taxon>
        <taxon>Basidiomycota</taxon>
        <taxon>Agaricomycotina</taxon>
        <taxon>Tremellomycetes</taxon>
        <taxon>Tremellales</taxon>
        <taxon>Cryptococcaceae</taxon>
        <taxon>Kwoniella</taxon>
    </lineage>
</organism>
<gene>
    <name evidence="2" type="ORF">L201_006706</name>
</gene>
<proteinExistence type="predicted"/>
<evidence type="ECO:0000313" key="3">
    <source>
        <dbReference type="Proteomes" id="UP001355207"/>
    </source>
</evidence>
<reference evidence="2 3" key="1">
    <citation type="submission" date="2024-01" db="EMBL/GenBank/DDBJ databases">
        <title>Comparative genomics of Cryptococcus and Kwoniella reveals pathogenesis evolution and contrasting modes of karyotype evolution via chromosome fusion or intercentromeric recombination.</title>
        <authorList>
            <person name="Coelho M.A."/>
            <person name="David-Palma M."/>
            <person name="Shea T."/>
            <person name="Bowers K."/>
            <person name="McGinley-Smith S."/>
            <person name="Mohammad A.W."/>
            <person name="Gnirke A."/>
            <person name="Yurkov A.M."/>
            <person name="Nowrousian M."/>
            <person name="Sun S."/>
            <person name="Cuomo C.A."/>
            <person name="Heitman J."/>
        </authorList>
    </citation>
    <scope>NUCLEOTIDE SEQUENCE [LARGE SCALE GENOMIC DNA]</scope>
    <source>
        <strain evidence="2 3">CBS 6074</strain>
    </source>
</reference>
<sequence length="331" mass="36495">MTNVHGNLSHAMRDNYNEHGVDEYYRKVAVTYRNPFFPGIKKVIWTFMNRWWESEGRSMYEGDQHRSDPLRVLDMAAGSGEATLCLLEWAQTSNNASSFTSTAALASTTISPSQPTLPDPLAAIRAISTPQTAGSSRPAFIPPNARPAVSRPGGSASSSRKSKQVFSGAMNPPQLPKGFDVDIVATDPYTSPAYTDRTSRPCHPLSFTDLANGLTPSDIQSISSSEPIWDMIICSFALHLVTSPSELFALLYELSGKAKWLIIIAPHKKPEIKETWGWSRYDIASWTAAGESKLYGGGGKGISQNEEDEEETELEIVRDKVKLRLYRSNAF</sequence>
<protein>
    <recommendedName>
        <fullName evidence="4">Methyltransferase type 11 domain-containing protein</fullName>
    </recommendedName>
</protein>
<accession>A0AAX4K3L4</accession>
<evidence type="ECO:0008006" key="4">
    <source>
        <dbReference type="Google" id="ProtNLM"/>
    </source>
</evidence>
<dbReference type="InterPro" id="IPR029063">
    <property type="entry name" value="SAM-dependent_MTases_sf"/>
</dbReference>
<dbReference type="Proteomes" id="UP001355207">
    <property type="component" value="Chromosome 9"/>
</dbReference>
<dbReference type="GeneID" id="91097375"/>
<feature type="region of interest" description="Disordered" evidence="1">
    <location>
        <begin position="131"/>
        <end position="174"/>
    </location>
</feature>
<evidence type="ECO:0000313" key="2">
    <source>
        <dbReference type="EMBL" id="WWC91759.1"/>
    </source>
</evidence>
<name>A0AAX4K3L4_9TREE</name>
<dbReference type="EMBL" id="CP144106">
    <property type="protein sequence ID" value="WWC91759.1"/>
    <property type="molecule type" value="Genomic_DNA"/>
</dbReference>
<dbReference type="RefSeq" id="XP_066078521.1">
    <property type="nucleotide sequence ID" value="XM_066222424.1"/>
</dbReference>
<evidence type="ECO:0000256" key="1">
    <source>
        <dbReference type="SAM" id="MobiDB-lite"/>
    </source>
</evidence>